<evidence type="ECO:0000313" key="1">
    <source>
        <dbReference type="EMBL" id="MBA0084304.1"/>
    </source>
</evidence>
<dbReference type="Proteomes" id="UP000567293">
    <property type="component" value="Unassembled WGS sequence"/>
</dbReference>
<sequence length="421" mass="43049">FSLAAGATIGFNPNASVTGPNDAGLYRDGAAGQLALANPGSLTSGVSLHVYNTTDTIGAPTNYERGVFDWQTTANTLTIGTQKGGTGVARDVNFVSASGNYNLTASANIAVTNPYFNTGGTTFTVHGPIRCDLAGGSIQVNDNAGVFQLGSSWDINLSRNGAAGVLALTNATSACGFRVYNTSDNLQTPTNYERGVFDFTTTANILTVGTQAGGSGTGRRLELTSAIGYMTVKSGVQLFVDEIHCNTANSVSGGPDFTIKNLGGAGNFYLVAGSGAALYAYKNGSVTTWEINQTDLFGWTAAGGATSSNPDIGLSRAAAKVLQINDGVGLNANGWFNFGGQTRVTSNVTFTSTTTLATVTGLSVNVQAGRTYHFRAELSFTDAAAGGIKAAIAGTCTATNIVYDGWITDSAANGIKGNAQA</sequence>
<protein>
    <submittedName>
        <fullName evidence="1">Uncharacterized protein</fullName>
    </submittedName>
</protein>
<organism evidence="1 2">
    <name type="scientific">Candidatus Acidiferrum panamense</name>
    <dbReference type="NCBI Taxonomy" id="2741543"/>
    <lineage>
        <taxon>Bacteria</taxon>
        <taxon>Pseudomonadati</taxon>
        <taxon>Acidobacteriota</taxon>
        <taxon>Terriglobia</taxon>
        <taxon>Candidatus Acidiferrales</taxon>
        <taxon>Candidatus Acidiferrum</taxon>
    </lineage>
</organism>
<comment type="caution">
    <text evidence="1">The sequence shown here is derived from an EMBL/GenBank/DDBJ whole genome shotgun (WGS) entry which is preliminary data.</text>
</comment>
<accession>A0A7V8NMZ5</accession>
<evidence type="ECO:0000313" key="2">
    <source>
        <dbReference type="Proteomes" id="UP000567293"/>
    </source>
</evidence>
<name>A0A7V8NMZ5_9BACT</name>
<gene>
    <name evidence="1" type="ORF">HRJ53_04845</name>
</gene>
<reference evidence="1" key="1">
    <citation type="submission" date="2020-06" db="EMBL/GenBank/DDBJ databases">
        <title>Legume-microbial interactions unlock mineral nutrients during tropical forest succession.</title>
        <authorList>
            <person name="Epihov D.Z."/>
        </authorList>
    </citation>
    <scope>NUCLEOTIDE SEQUENCE [LARGE SCALE GENOMIC DNA]</scope>
    <source>
        <strain evidence="1">Pan2503</strain>
    </source>
</reference>
<keyword evidence="2" id="KW-1185">Reference proteome</keyword>
<feature type="non-terminal residue" evidence="1">
    <location>
        <position position="1"/>
    </location>
</feature>
<proteinExistence type="predicted"/>
<feature type="non-terminal residue" evidence="1">
    <location>
        <position position="421"/>
    </location>
</feature>
<dbReference type="EMBL" id="JACDQQ010000470">
    <property type="protein sequence ID" value="MBA0084304.1"/>
    <property type="molecule type" value="Genomic_DNA"/>
</dbReference>
<dbReference type="AlphaFoldDB" id="A0A7V8NMZ5"/>